<sequence length="208" mass="23537">MRRGSRLQEELSEITASNFPTINFFHCIFLLDTLWKKVGAAIRKMGSRKVHRMSIGFSFDVEFTPSETLFHIWEVQKPLDVATSRHLKPLSFEFGKPKHHIPIQPAAKGFFVRESSPCVRERATPSSRGPCVRAGVFGCQARTTTVAANRPGIGTERPIWLLLFLHHVVSVPSSVFRYICNRDGISPSSALRGQEDIPPPSNRRWSPW</sequence>
<proteinExistence type="predicted"/>
<name>A0AAV4MN02_CAEEX</name>
<feature type="region of interest" description="Disordered" evidence="1">
    <location>
        <begin position="189"/>
        <end position="208"/>
    </location>
</feature>
<keyword evidence="3" id="KW-1185">Reference proteome</keyword>
<gene>
    <name evidence="2" type="ORF">CEXT_601751</name>
</gene>
<evidence type="ECO:0000313" key="3">
    <source>
        <dbReference type="Proteomes" id="UP001054945"/>
    </source>
</evidence>
<accession>A0AAV4MN02</accession>
<comment type="caution">
    <text evidence="2">The sequence shown here is derived from an EMBL/GenBank/DDBJ whole genome shotgun (WGS) entry which is preliminary data.</text>
</comment>
<dbReference type="Proteomes" id="UP001054945">
    <property type="component" value="Unassembled WGS sequence"/>
</dbReference>
<protein>
    <submittedName>
        <fullName evidence="2">Uncharacterized protein</fullName>
    </submittedName>
</protein>
<dbReference type="EMBL" id="BPLR01002403">
    <property type="protein sequence ID" value="GIX73354.1"/>
    <property type="molecule type" value="Genomic_DNA"/>
</dbReference>
<evidence type="ECO:0000256" key="1">
    <source>
        <dbReference type="SAM" id="MobiDB-lite"/>
    </source>
</evidence>
<evidence type="ECO:0000313" key="2">
    <source>
        <dbReference type="EMBL" id="GIX73354.1"/>
    </source>
</evidence>
<dbReference type="AlphaFoldDB" id="A0AAV4MN02"/>
<organism evidence="2 3">
    <name type="scientific">Caerostris extrusa</name>
    <name type="common">Bark spider</name>
    <name type="synonym">Caerostris bankana</name>
    <dbReference type="NCBI Taxonomy" id="172846"/>
    <lineage>
        <taxon>Eukaryota</taxon>
        <taxon>Metazoa</taxon>
        <taxon>Ecdysozoa</taxon>
        <taxon>Arthropoda</taxon>
        <taxon>Chelicerata</taxon>
        <taxon>Arachnida</taxon>
        <taxon>Araneae</taxon>
        <taxon>Araneomorphae</taxon>
        <taxon>Entelegynae</taxon>
        <taxon>Araneoidea</taxon>
        <taxon>Araneidae</taxon>
        <taxon>Caerostris</taxon>
    </lineage>
</organism>
<reference evidence="2 3" key="1">
    <citation type="submission" date="2021-06" db="EMBL/GenBank/DDBJ databases">
        <title>Caerostris extrusa draft genome.</title>
        <authorList>
            <person name="Kono N."/>
            <person name="Arakawa K."/>
        </authorList>
    </citation>
    <scope>NUCLEOTIDE SEQUENCE [LARGE SCALE GENOMIC DNA]</scope>
</reference>